<feature type="signal peptide" evidence="1">
    <location>
        <begin position="1"/>
        <end position="27"/>
    </location>
</feature>
<dbReference type="InterPro" id="IPR003795">
    <property type="entry name" value="DUF192"/>
</dbReference>
<feature type="chain" id="PRO_5001754893" evidence="1">
    <location>
        <begin position="28"/>
        <end position="169"/>
    </location>
</feature>
<dbReference type="Pfam" id="PF02643">
    <property type="entry name" value="DUF192"/>
    <property type="match status" value="1"/>
</dbReference>
<keyword evidence="3" id="KW-1185">Reference proteome</keyword>
<dbReference type="InterPro" id="IPR038695">
    <property type="entry name" value="Saro_0823-like_sf"/>
</dbReference>
<name>A0A081B9G9_9HYPH</name>
<proteinExistence type="predicted"/>
<sequence>MSASFSFRFLLPAALLLLALAASFALAGFTSPQTYSDAQGELPRAPLTLVTEKGRFDFSVEVADEEEERERGLMHRPAPGDGEGMLFLWPGEAPRERAFWMRATPASLDILYLGQDGRILSIAAETEPNSDAFIPSRGPAHGVLELRAGRAAEMGAKAGDKVLHPYFEK</sequence>
<dbReference type="EMBL" id="BBIO01000004">
    <property type="protein sequence ID" value="GAK44687.1"/>
    <property type="molecule type" value="Genomic_DNA"/>
</dbReference>
<keyword evidence="1" id="KW-0732">Signal</keyword>
<protein>
    <submittedName>
        <fullName evidence="2">Uncharacterized ACR, COG1430</fullName>
    </submittedName>
</protein>
<dbReference type="eggNOG" id="COG1430">
    <property type="taxonomic scope" value="Bacteria"/>
</dbReference>
<dbReference type="AlphaFoldDB" id="A0A081B9G9"/>
<evidence type="ECO:0000313" key="3">
    <source>
        <dbReference type="Proteomes" id="UP000028702"/>
    </source>
</evidence>
<dbReference type="PANTHER" id="PTHR37953">
    <property type="entry name" value="UPF0127 PROTEIN MJ1496"/>
    <property type="match status" value="1"/>
</dbReference>
<comment type="caution">
    <text evidence="2">The sequence shown here is derived from an EMBL/GenBank/DDBJ whole genome shotgun (WGS) entry which is preliminary data.</text>
</comment>
<reference evidence="2 3" key="1">
    <citation type="submission" date="2014-07" db="EMBL/GenBank/DDBJ databases">
        <title>Tepidicaulis marinum gen. nov., sp. nov., a novel marine bacterium denitrifying nitrate to nitrous oxide strictly under microaerobic conditions.</title>
        <authorList>
            <person name="Takeuchi M."/>
            <person name="Yamagishi T."/>
            <person name="Kamagata Y."/>
            <person name="Oshima K."/>
            <person name="Hattori M."/>
            <person name="Katayama T."/>
            <person name="Hanada S."/>
            <person name="Tamaki H."/>
            <person name="Marumo K."/>
            <person name="Maeda H."/>
            <person name="Nedachi M."/>
            <person name="Iwasaki W."/>
            <person name="Suwa Y."/>
            <person name="Sakata S."/>
        </authorList>
    </citation>
    <scope>NUCLEOTIDE SEQUENCE [LARGE SCALE GENOMIC DNA]</scope>
    <source>
        <strain evidence="2 3">MA2</strain>
    </source>
</reference>
<dbReference type="Proteomes" id="UP000028702">
    <property type="component" value="Unassembled WGS sequence"/>
</dbReference>
<evidence type="ECO:0000256" key="1">
    <source>
        <dbReference type="SAM" id="SignalP"/>
    </source>
</evidence>
<dbReference type="PANTHER" id="PTHR37953:SF1">
    <property type="entry name" value="UPF0127 PROTEIN MJ1496"/>
    <property type="match status" value="1"/>
</dbReference>
<dbReference type="RefSeq" id="WP_045444338.1">
    <property type="nucleotide sequence ID" value="NZ_BBIO01000004.1"/>
</dbReference>
<dbReference type="Gene3D" id="2.60.120.1140">
    <property type="entry name" value="Protein of unknown function DUF192"/>
    <property type="match status" value="1"/>
</dbReference>
<organism evidence="2 3">
    <name type="scientific">Tepidicaulis marinus</name>
    <dbReference type="NCBI Taxonomy" id="1333998"/>
    <lineage>
        <taxon>Bacteria</taxon>
        <taxon>Pseudomonadati</taxon>
        <taxon>Pseudomonadota</taxon>
        <taxon>Alphaproteobacteria</taxon>
        <taxon>Hyphomicrobiales</taxon>
        <taxon>Parvibaculaceae</taxon>
        <taxon>Tepidicaulis</taxon>
    </lineage>
</organism>
<evidence type="ECO:0000313" key="2">
    <source>
        <dbReference type="EMBL" id="GAK44687.1"/>
    </source>
</evidence>
<dbReference type="STRING" id="1333998.M2A_1186"/>
<accession>A0A081B9G9</accession>
<gene>
    <name evidence="2" type="ORF">M2A_1186</name>
</gene>